<dbReference type="SUPFAM" id="SSF56112">
    <property type="entry name" value="Protein kinase-like (PK-like)"/>
    <property type="match status" value="1"/>
</dbReference>
<dbReference type="SUPFAM" id="SSF52540">
    <property type="entry name" value="P-loop containing nucleoside triphosphate hydrolases"/>
    <property type="match status" value="1"/>
</dbReference>
<dbReference type="EMBL" id="CP060131">
    <property type="protein sequence ID" value="QNG51373.1"/>
    <property type="molecule type" value="Genomic_DNA"/>
</dbReference>
<keyword evidence="2" id="KW-1185">Reference proteome</keyword>
<organism evidence="1 2">
    <name type="scientific">Pseudonocardia petroleophila</name>
    <dbReference type="NCBI Taxonomy" id="37331"/>
    <lineage>
        <taxon>Bacteria</taxon>
        <taxon>Bacillati</taxon>
        <taxon>Actinomycetota</taxon>
        <taxon>Actinomycetes</taxon>
        <taxon>Pseudonocardiales</taxon>
        <taxon>Pseudonocardiaceae</taxon>
        <taxon>Pseudonocardia</taxon>
    </lineage>
</organism>
<dbReference type="Gene3D" id="3.40.50.300">
    <property type="entry name" value="P-loop containing nucleotide triphosphate hydrolases"/>
    <property type="match status" value="1"/>
</dbReference>
<dbReference type="Proteomes" id="UP000515728">
    <property type="component" value="Chromosome"/>
</dbReference>
<evidence type="ECO:0000313" key="1">
    <source>
        <dbReference type="EMBL" id="QNG51373.1"/>
    </source>
</evidence>
<dbReference type="InterPro" id="IPR011009">
    <property type="entry name" value="Kinase-like_dom_sf"/>
</dbReference>
<dbReference type="AlphaFoldDB" id="A0A7G7MF12"/>
<dbReference type="InterPro" id="IPR027417">
    <property type="entry name" value="P-loop_NTPase"/>
</dbReference>
<dbReference type="PANTHER" id="PTHR43883:SF1">
    <property type="entry name" value="GLUCONOKINASE"/>
    <property type="match status" value="1"/>
</dbReference>
<sequence>MSAGPAAYDPSVRETHVGIVFLVGDRAYKIKKAVHNDFLDFRTADRRRAACRRELELNRRLAPDVYLGISELLRPADPDGRPVAHGGPTEPVVVMRRMPDDRRLATLVTTGAPVSADLRALARTMARFHAGAERGDPVTADGTRDALAARWRSTFDALAPYAGPVLDPAVVGALERLATRFLDGRGPLFTDRIAHDRVVDGHGDLTAADVFCLDDGPRALDCLEFDDHLRHVDGLDDVAFLAMDLERLGRPDLATDFLDAYVEFSGDPAPAALRHHYIAYRAVVRAKVACLRRGQGDPAAAADAVQHAGLALRHLERGAVRLALVGGLPGTGKSTLGGGLADRFGAVLLGADRVRKELAGIDPADPAGAPFRQGLYTAAHTAATYAELLRRAAMLLARGESVVLDASWTDAGLRAAAADVARRTGSDLVALHCQVDSAVAEHRIAGRAPTGSDATAAVAREMAAAADPWPQACPVPTGTTPAAALAVAERAWSAAPARAPRPAGPVAVPG</sequence>
<dbReference type="InterPro" id="IPR052732">
    <property type="entry name" value="Cell-binding_unc_protein"/>
</dbReference>
<dbReference type="KEGG" id="ppel:H6H00_25025"/>
<accession>A0A7G7MF12</accession>
<name>A0A7G7MF12_9PSEU</name>
<gene>
    <name evidence="1" type="ORF">H6H00_25025</name>
</gene>
<proteinExistence type="predicted"/>
<dbReference type="Pfam" id="PF13671">
    <property type="entry name" value="AAA_33"/>
    <property type="match status" value="1"/>
</dbReference>
<dbReference type="RefSeq" id="WP_185718128.1">
    <property type="nucleotide sequence ID" value="NZ_BAAAWI010000001.1"/>
</dbReference>
<reference evidence="1 2" key="1">
    <citation type="submission" date="2020-08" db="EMBL/GenBank/DDBJ databases">
        <authorList>
            <person name="Mo P."/>
        </authorList>
    </citation>
    <scope>NUCLEOTIDE SEQUENCE [LARGE SCALE GENOMIC DNA]</scope>
    <source>
        <strain evidence="1 2">CGMCC 4.1532</strain>
    </source>
</reference>
<evidence type="ECO:0000313" key="2">
    <source>
        <dbReference type="Proteomes" id="UP000515728"/>
    </source>
</evidence>
<dbReference type="PANTHER" id="PTHR43883">
    <property type="entry name" value="SLR0207 PROTEIN"/>
    <property type="match status" value="1"/>
</dbReference>
<protein>
    <submittedName>
        <fullName evidence="1">AAA family ATPase</fullName>
    </submittedName>
</protein>